<dbReference type="Gene3D" id="3.40.50.150">
    <property type="entry name" value="Vaccinia Virus protein VP39"/>
    <property type="match status" value="1"/>
</dbReference>
<gene>
    <name evidence="1" type="ORF">FEZ63_00410</name>
</gene>
<dbReference type="RefSeq" id="WP_150941659.1">
    <property type="nucleotide sequence ID" value="NZ_VCMV01000001.1"/>
</dbReference>
<dbReference type="Pfam" id="PF13578">
    <property type="entry name" value="Methyltransf_24"/>
    <property type="match status" value="1"/>
</dbReference>
<dbReference type="GO" id="GO:0032259">
    <property type="term" value="P:methylation"/>
    <property type="evidence" value="ECO:0007669"/>
    <property type="project" value="UniProtKB-KW"/>
</dbReference>
<dbReference type="EMBL" id="VCMV01000001">
    <property type="protein sequence ID" value="KAB0269766.1"/>
    <property type="molecule type" value="Genomic_DNA"/>
</dbReference>
<keyword evidence="1" id="KW-0808">Transferase</keyword>
<reference evidence="1 2" key="1">
    <citation type="journal article" date="2019" name="Microorganisms">
        <title>Genome Insights into the Novel Species Microvirga brassicacearum, a Rapeseed Endophyte with Biotechnological Potential.</title>
        <authorList>
            <person name="Jimenez-Gomez A."/>
            <person name="Saati-Santamaria Z."/>
            <person name="Igual J.M."/>
            <person name="Rivas R."/>
            <person name="Mateos P.F."/>
            <person name="Garcia-Fraile P."/>
        </authorList>
    </citation>
    <scope>NUCLEOTIDE SEQUENCE [LARGE SCALE GENOMIC DNA]</scope>
    <source>
        <strain evidence="1 2">CDVBN77</strain>
    </source>
</reference>
<protein>
    <submittedName>
        <fullName evidence="1">Class I SAM-dependent methyltransferase</fullName>
    </submittedName>
</protein>
<dbReference type="InterPro" id="IPR029063">
    <property type="entry name" value="SAM-dependent_MTases_sf"/>
</dbReference>
<evidence type="ECO:0000313" key="2">
    <source>
        <dbReference type="Proteomes" id="UP000325684"/>
    </source>
</evidence>
<dbReference type="SUPFAM" id="SSF53335">
    <property type="entry name" value="S-adenosyl-L-methionine-dependent methyltransferases"/>
    <property type="match status" value="1"/>
</dbReference>
<proteinExistence type="predicted"/>
<keyword evidence="1" id="KW-0489">Methyltransferase</keyword>
<evidence type="ECO:0000313" key="1">
    <source>
        <dbReference type="EMBL" id="KAB0269766.1"/>
    </source>
</evidence>
<sequence>MNRMRVIGDEQLNHYVEAGIRQVQGWFGRVDAEIYRGVITAQNEAGLGGAMAEIGVHHGKSFIAMCLGLQDQDRAYCVDIFEDQHLNKDFSGMGSRIKLEENLRRFGIAPEAVVITKSSSLDITAADILAAVGEVRFFSVDGGHWLEIVRNDLTIAEGCLAEHGVIAIDDFHRAEWPDVSAGYFAWHSARTKPLVPFAIGSNKLYVCHQKWIDFYRERIDNTPFLRSLKTKHSEFQGIEIPVFQSLLLPDATVNTRFRRYMMTYHPEFYVRVKKYRSMIARRR</sequence>
<accession>A0A5N3PJ57</accession>
<keyword evidence="2" id="KW-1185">Reference proteome</keyword>
<dbReference type="AlphaFoldDB" id="A0A5N3PJ57"/>
<organism evidence="1 2">
    <name type="scientific">Microvirga brassicacearum</name>
    <dbReference type="NCBI Taxonomy" id="2580413"/>
    <lineage>
        <taxon>Bacteria</taxon>
        <taxon>Pseudomonadati</taxon>
        <taxon>Pseudomonadota</taxon>
        <taxon>Alphaproteobacteria</taxon>
        <taxon>Hyphomicrobiales</taxon>
        <taxon>Methylobacteriaceae</taxon>
        <taxon>Microvirga</taxon>
    </lineage>
</organism>
<dbReference type="Proteomes" id="UP000325684">
    <property type="component" value="Unassembled WGS sequence"/>
</dbReference>
<name>A0A5N3PJ57_9HYPH</name>
<dbReference type="OrthoDB" id="7236134at2"/>
<dbReference type="GO" id="GO:0008168">
    <property type="term" value="F:methyltransferase activity"/>
    <property type="evidence" value="ECO:0007669"/>
    <property type="project" value="UniProtKB-KW"/>
</dbReference>
<comment type="caution">
    <text evidence="1">The sequence shown here is derived from an EMBL/GenBank/DDBJ whole genome shotgun (WGS) entry which is preliminary data.</text>
</comment>